<protein>
    <submittedName>
        <fullName evidence="4">Glycoside hydrolase family 127 protein</fullName>
    </submittedName>
</protein>
<dbReference type="SUPFAM" id="SSF48208">
    <property type="entry name" value="Six-hairpin glycosidases"/>
    <property type="match status" value="1"/>
</dbReference>
<name>A0ABD4Z4Q9_9CREN</name>
<evidence type="ECO:0000313" key="5">
    <source>
        <dbReference type="Proteomes" id="UP001529235"/>
    </source>
</evidence>
<dbReference type="Pfam" id="PF07944">
    <property type="entry name" value="Beta-AFase-like_GH127_cat"/>
    <property type="match status" value="1"/>
</dbReference>
<keyword evidence="5" id="KW-1185">Reference proteome</keyword>
<feature type="domain" description="Non-reducing end beta-L-arabinofuranosidase-like GH127 middle" evidence="2">
    <location>
        <begin position="421"/>
        <end position="514"/>
    </location>
</feature>
<keyword evidence="4" id="KW-0378">Hydrolase</keyword>
<dbReference type="Pfam" id="PF20737">
    <property type="entry name" value="Glyco_hydro127C"/>
    <property type="match status" value="1"/>
</dbReference>
<gene>
    <name evidence="4" type="ORF">QPL79_01835</name>
</gene>
<evidence type="ECO:0000259" key="3">
    <source>
        <dbReference type="Pfam" id="PF20737"/>
    </source>
</evidence>
<proteinExistence type="predicted"/>
<dbReference type="InterPro" id="IPR049049">
    <property type="entry name" value="Beta-AFase-like_GH127_C"/>
</dbReference>
<dbReference type="InterPro" id="IPR049174">
    <property type="entry name" value="Beta-AFase-like"/>
</dbReference>
<reference evidence="4 5" key="1">
    <citation type="submission" date="2023-05" db="EMBL/GenBank/DDBJ databases">
        <title>A new hyperthermophilic archaea 'Ignisphaera cupida' sp. nov. and description of the family 'Ignisphaeraceae' fam. nov.</title>
        <authorList>
            <person name="Podosokorskaya O.A."/>
            <person name="Elcheninov A.G."/>
            <person name="Klukina A."/>
            <person name="Merkel A.Y."/>
        </authorList>
    </citation>
    <scope>NUCLEOTIDE SEQUENCE [LARGE SCALE GENOMIC DNA]</scope>
    <source>
        <strain evidence="4 5">4213-co</strain>
    </source>
</reference>
<dbReference type="Pfam" id="PF20736">
    <property type="entry name" value="Glyco_hydro127M"/>
    <property type="match status" value="1"/>
</dbReference>
<dbReference type="InterPro" id="IPR012878">
    <property type="entry name" value="Beta-AFase-like_GH127_cat"/>
</dbReference>
<dbReference type="AlphaFoldDB" id="A0ABD4Z4Q9"/>
<accession>A0ABD4Z4Q9</accession>
<dbReference type="PANTHER" id="PTHR43465:SF2">
    <property type="entry name" value="DUF1680 DOMAIN PROTEIN (AFU_ORTHOLOGUE AFUA_1G08910)"/>
    <property type="match status" value="1"/>
</dbReference>
<dbReference type="InterPro" id="IPR008928">
    <property type="entry name" value="6-hairpin_glycosidase_sf"/>
</dbReference>
<feature type="domain" description="Non-reducing end beta-L-arabinofuranosidase-like GH127 C-terminal" evidence="3">
    <location>
        <begin position="516"/>
        <end position="632"/>
    </location>
</feature>
<sequence length="635" mass="73091">MNDVYVVDARKSPYAKLVPIPLNRIVVNDAFWRPRLIGLVEKTLPMQYDFLEKTGRIDNFRIAAGLKSGEYTGLWFNDSDVYKWVEASSYALIHKWSDDLYKAVENVVDVISRAQERDGYLNTYIQLNKLERWANLAWSHELYCAGHLFQAAVAARRALGNETLFKVALKFADLLSTVFGFEENKLKTADGHPEVEMALVELFRESGDRKYLELARFFIDVRGRGLVTQTNKNPFIRIDSVYLVDHEPIRIMNDFAGSHAVRALYLFAGGADLYLETGDEELLNALKRLWRKMLLKMYITGGLGSRYEGEAFGEDYELPNERAYSETCAAVAGVMWAWRMFLATGDAEYMNVLETILYNAALAGISIDGTKYFYVNSLADPHAKHERRPWYECACCPPNIARLLAFMPSIAYAISKNESKIWINLFIGSIAEVNLHGNRIKIEIKTNYPWEGHVEIRVYPEKSDEFSIMIRIPSWGLGTKIRVEENVIEPKPGEYAEIRRKWSWGKAIEVKIPLKPRFIKSHHWIESNYGKVAIARGPLIYCIEQVDNKEFDVRNLAVKPDEAKLEEEYRKDMLNGIVVIKGHGYELPSDSEKLYRDFDETLEKPVKKLTFTAIPYYAWNNRGATKMLVWIKTIQ</sequence>
<organism evidence="4 5">
    <name type="scientific">Ignisphaera cupida</name>
    <dbReference type="NCBI Taxonomy" id="3050454"/>
    <lineage>
        <taxon>Archaea</taxon>
        <taxon>Thermoproteota</taxon>
        <taxon>Thermoprotei</taxon>
        <taxon>Desulfurococcales</taxon>
        <taxon>Desulfurococcaceae</taxon>
        <taxon>Ignisphaera</taxon>
    </lineage>
</organism>
<evidence type="ECO:0000313" key="4">
    <source>
        <dbReference type="EMBL" id="MDK6028104.1"/>
    </source>
</evidence>
<dbReference type="EMBL" id="JASNVW010000001">
    <property type="protein sequence ID" value="MDK6028104.1"/>
    <property type="molecule type" value="Genomic_DNA"/>
</dbReference>
<evidence type="ECO:0000259" key="2">
    <source>
        <dbReference type="Pfam" id="PF20736"/>
    </source>
</evidence>
<evidence type="ECO:0000259" key="1">
    <source>
        <dbReference type="Pfam" id="PF07944"/>
    </source>
</evidence>
<dbReference type="Proteomes" id="UP001529235">
    <property type="component" value="Unassembled WGS sequence"/>
</dbReference>
<dbReference type="RefSeq" id="WP_285273078.1">
    <property type="nucleotide sequence ID" value="NZ_JASNVW010000001.1"/>
</dbReference>
<dbReference type="GO" id="GO:0016787">
    <property type="term" value="F:hydrolase activity"/>
    <property type="evidence" value="ECO:0007669"/>
    <property type="project" value="UniProtKB-KW"/>
</dbReference>
<comment type="caution">
    <text evidence="4">The sequence shown here is derived from an EMBL/GenBank/DDBJ whole genome shotgun (WGS) entry which is preliminary data.</text>
</comment>
<dbReference type="PANTHER" id="PTHR43465">
    <property type="entry name" value="DUF1680 DOMAIN PROTEIN (AFU_ORTHOLOGUE AFUA_1G08910)"/>
    <property type="match status" value="1"/>
</dbReference>
<dbReference type="InterPro" id="IPR049046">
    <property type="entry name" value="Beta-AFase-like_GH127_middle"/>
</dbReference>
<feature type="domain" description="Non-reducing end beta-L-arabinofuranosidase-like GH127 catalytic" evidence="1">
    <location>
        <begin position="27"/>
        <end position="405"/>
    </location>
</feature>